<evidence type="ECO:0000259" key="2">
    <source>
        <dbReference type="Pfam" id="PF08327"/>
    </source>
</evidence>
<evidence type="ECO:0000313" key="3">
    <source>
        <dbReference type="EMBL" id="MDQ9124962.1"/>
    </source>
</evidence>
<dbReference type="KEGG" id="sfw:WN53_20705"/>
<dbReference type="SUPFAM" id="SSF55961">
    <property type="entry name" value="Bet v1-like"/>
    <property type="match status" value="1"/>
</dbReference>
<dbReference type="InterPro" id="IPR023393">
    <property type="entry name" value="START-like_dom_sf"/>
</dbReference>
<dbReference type="EMBL" id="LR134492">
    <property type="protein sequence ID" value="VEI70141.1"/>
    <property type="molecule type" value="Genomic_DNA"/>
</dbReference>
<evidence type="ECO:0000313" key="7">
    <source>
        <dbReference type="Proteomes" id="UP000270487"/>
    </source>
</evidence>
<dbReference type="Gene3D" id="3.30.530.20">
    <property type="match status" value="1"/>
</dbReference>
<reference evidence="6 10" key="4">
    <citation type="submission" date="2023-08" db="EMBL/GenBank/DDBJ databases">
        <title>Complete Genome and Methylome dissection of Serratia fonticola NEB369.</title>
        <authorList>
            <person name="Fomenkov A."/>
            <person name="Roberts R.D."/>
        </authorList>
    </citation>
    <scope>NUCLEOTIDE SEQUENCE [LARGE SCALE GENOMIC DNA]</scope>
    <source>
        <strain evidence="6 10">NEB369</strain>
    </source>
</reference>
<evidence type="ECO:0000313" key="10">
    <source>
        <dbReference type="Proteomes" id="UP001235341"/>
    </source>
</evidence>
<dbReference type="Proteomes" id="UP001224622">
    <property type="component" value="Unassembled WGS sequence"/>
</dbReference>
<organism evidence="3 9">
    <name type="scientific">Serratia fonticola</name>
    <dbReference type="NCBI Taxonomy" id="47917"/>
    <lineage>
        <taxon>Bacteria</taxon>
        <taxon>Pseudomonadati</taxon>
        <taxon>Pseudomonadota</taxon>
        <taxon>Gammaproteobacteria</taxon>
        <taxon>Enterobacterales</taxon>
        <taxon>Yersiniaceae</taxon>
        <taxon>Serratia</taxon>
    </lineage>
</organism>
<evidence type="ECO:0000313" key="6">
    <source>
        <dbReference type="EMBL" id="WMT17169.1"/>
    </source>
</evidence>
<evidence type="ECO:0000256" key="1">
    <source>
        <dbReference type="ARBA" id="ARBA00006817"/>
    </source>
</evidence>
<dbReference type="Proteomes" id="UP001235341">
    <property type="component" value="Chromosome"/>
</dbReference>
<dbReference type="EMBL" id="JAVIGA010000001">
    <property type="protein sequence ID" value="MDQ9124962.1"/>
    <property type="molecule type" value="Genomic_DNA"/>
</dbReference>
<reference evidence="5 7" key="1">
    <citation type="submission" date="2018-12" db="EMBL/GenBank/DDBJ databases">
        <authorList>
            <consortium name="Pathogen Informatics"/>
        </authorList>
    </citation>
    <scope>NUCLEOTIDE SEQUENCE [LARGE SCALE GENOMIC DNA]</scope>
    <source>
        <strain evidence="5 7">NCTC13193</strain>
    </source>
</reference>
<proteinExistence type="inferred from homology"/>
<evidence type="ECO:0000313" key="4">
    <source>
        <dbReference type="EMBL" id="QXT43034.1"/>
    </source>
</evidence>
<sequence length="177" mass="19976">MNDYGMIIETGTLRIQRLLPGPLKRVWAYLIESDKRASWLAAGEMPMQVGAKIELLFCNADLAGEDEKPPAKYKSCAGKIAQMGHITCILPPRLVSFTWAETGEARPSEVTIELTEQEDKVLLTLTHRRLANRDTLLSVASGWHTHLDLLADRLLERTPSPFWASMSRLEDEYRAKL</sequence>
<gene>
    <name evidence="4" type="ORF">G9399_13860</name>
    <name evidence="5" type="ORF">NCTC13193_02901</name>
    <name evidence="3" type="ORF">RDT67_00820</name>
    <name evidence="6" type="ORF">RFB13_12970</name>
</gene>
<name>A0A0F7HFC6_SERFO</name>
<dbReference type="RefSeq" id="WP_024531294.1">
    <property type="nucleotide sequence ID" value="NZ_CAMFLQ010000014.1"/>
</dbReference>
<comment type="similarity">
    <text evidence="1">Belongs to the AHA1 family.</text>
</comment>
<evidence type="ECO:0000313" key="5">
    <source>
        <dbReference type="EMBL" id="VEI70141.1"/>
    </source>
</evidence>
<dbReference type="Proteomes" id="UP000503464">
    <property type="component" value="Chromosome"/>
</dbReference>
<reference evidence="8" key="2">
    <citation type="submission" date="2020-03" db="EMBL/GenBank/DDBJ databases">
        <title>Genome sequences of seven Enterobacteriaceae strains isolated from Canadian wastewater treatment facilities.</title>
        <authorList>
            <person name="Huang H."/>
            <person name="Chmara J.T."/>
            <person name="Duceppe M.-O."/>
        </authorList>
    </citation>
    <scope>NUCLEOTIDE SEQUENCE [LARGE SCALE GENOMIC DNA]</scope>
    <source>
        <strain evidence="8">Biosolid 3</strain>
    </source>
</reference>
<reference evidence="4" key="3">
    <citation type="submission" date="2022-06" db="EMBL/GenBank/DDBJ databases">
        <title>Genome sequences of seven Enterobacteriaceae strains isolated from Canadian wastewater treatment facilities.</title>
        <authorList>
            <person name="Huang H."/>
            <person name="Chmara J.T."/>
            <person name="Duceppe M.-O."/>
        </authorList>
    </citation>
    <scope>NUCLEOTIDE SEQUENCE</scope>
    <source>
        <strain evidence="4">HH13</strain>
    </source>
</reference>
<dbReference type="Proteomes" id="UP000270487">
    <property type="component" value="Chromosome"/>
</dbReference>
<reference evidence="3" key="5">
    <citation type="submission" date="2023-08" db="EMBL/GenBank/DDBJ databases">
        <title>The Comparative Genomic Analysis of Yersiniaceae from Polar Regions.</title>
        <authorList>
            <person name="Goncharov A."/>
            <person name="Aslanov B."/>
            <person name="Kolodzhieva V."/>
            <person name="Azarov D."/>
            <person name="Mochov A."/>
            <person name="Lebedeva E."/>
        </authorList>
    </citation>
    <scope>NUCLEOTIDE SEQUENCE</scope>
    <source>
        <strain evidence="3">Vf</strain>
    </source>
</reference>
<evidence type="ECO:0000313" key="8">
    <source>
        <dbReference type="Proteomes" id="UP000503464"/>
    </source>
</evidence>
<evidence type="ECO:0000313" key="9">
    <source>
        <dbReference type="Proteomes" id="UP001224622"/>
    </source>
</evidence>
<dbReference type="EMBL" id="CP133586">
    <property type="protein sequence ID" value="WMT17169.1"/>
    <property type="molecule type" value="Genomic_DNA"/>
</dbReference>
<dbReference type="CDD" id="cd08899">
    <property type="entry name" value="SRPBCC_CalC_Aha1-like_6"/>
    <property type="match status" value="1"/>
</dbReference>
<dbReference type="InterPro" id="IPR013538">
    <property type="entry name" value="ASHA1/2-like_C"/>
</dbReference>
<feature type="domain" description="Activator of Hsp90 ATPase homologue 1/2-like C-terminal" evidence="2">
    <location>
        <begin position="22"/>
        <end position="153"/>
    </location>
</feature>
<protein>
    <submittedName>
        <fullName evidence="5">Activator of Hsp90 ATPase homolog 1-like protein</fullName>
    </submittedName>
    <submittedName>
        <fullName evidence="3">SRPBCC family protein</fullName>
    </submittedName>
</protein>
<dbReference type="AlphaFoldDB" id="A0A0F7HFC6"/>
<dbReference type="GeneID" id="30322602"/>
<accession>A0A0F7HFC6</accession>
<dbReference type="STRING" id="47917.AV650_16485"/>
<dbReference type="Pfam" id="PF08327">
    <property type="entry name" value="AHSA1"/>
    <property type="match status" value="1"/>
</dbReference>
<keyword evidence="10" id="KW-1185">Reference proteome</keyword>
<dbReference type="EMBL" id="CP054160">
    <property type="protein sequence ID" value="QXT43034.1"/>
    <property type="molecule type" value="Genomic_DNA"/>
</dbReference>